<evidence type="ECO:0000256" key="4">
    <source>
        <dbReference type="PROSITE-ProRule" id="PRU00182"/>
    </source>
</evidence>
<gene>
    <name evidence="7" type="ORF">DAMNIGENAA_02370</name>
</gene>
<name>A0A9W6CUN4_9BACT</name>
<dbReference type="Pfam" id="PF01479">
    <property type="entry name" value="S4"/>
    <property type="match status" value="1"/>
</dbReference>
<accession>A0A9W6CUN4</accession>
<dbReference type="GO" id="GO:0003723">
    <property type="term" value="F:RNA binding"/>
    <property type="evidence" value="ECO:0007669"/>
    <property type="project" value="UniProtKB-KW"/>
</dbReference>
<dbReference type="PANTHER" id="PTHR47683">
    <property type="entry name" value="PSEUDOURIDINE SYNTHASE FAMILY PROTEIN-RELATED"/>
    <property type="match status" value="1"/>
</dbReference>
<dbReference type="CDD" id="cd00165">
    <property type="entry name" value="S4"/>
    <property type="match status" value="1"/>
</dbReference>
<dbReference type="InterPro" id="IPR036986">
    <property type="entry name" value="S4_RNA-bd_sf"/>
</dbReference>
<organism evidence="7 8">
    <name type="scientific">Desulforhabdus amnigena</name>
    <dbReference type="NCBI Taxonomy" id="40218"/>
    <lineage>
        <taxon>Bacteria</taxon>
        <taxon>Pseudomonadati</taxon>
        <taxon>Thermodesulfobacteriota</taxon>
        <taxon>Syntrophobacteria</taxon>
        <taxon>Syntrophobacterales</taxon>
        <taxon>Syntrophobacteraceae</taxon>
        <taxon>Desulforhabdus</taxon>
    </lineage>
</organism>
<dbReference type="AlphaFoldDB" id="A0A9W6CUN4"/>
<dbReference type="InterPro" id="IPR042092">
    <property type="entry name" value="PsdUridine_s_RsuA/RluB/E/F_cat"/>
</dbReference>
<dbReference type="InterPro" id="IPR000748">
    <property type="entry name" value="PsdUridine_synth_RsuA/RluB/E/F"/>
</dbReference>
<reference evidence="7" key="1">
    <citation type="submission" date="2022-12" db="EMBL/GenBank/DDBJ databases">
        <title>Reference genome sequencing for broad-spectrum identification of bacterial and archaeal isolates by mass spectrometry.</title>
        <authorList>
            <person name="Sekiguchi Y."/>
            <person name="Tourlousse D.M."/>
        </authorList>
    </citation>
    <scope>NUCLEOTIDE SEQUENCE</scope>
    <source>
        <strain evidence="7">ASRB1</strain>
    </source>
</reference>
<dbReference type="SUPFAM" id="SSF55174">
    <property type="entry name" value="Alpha-L RNA-binding motif"/>
    <property type="match status" value="1"/>
</dbReference>
<evidence type="ECO:0000313" key="8">
    <source>
        <dbReference type="Proteomes" id="UP001144372"/>
    </source>
</evidence>
<sequence length="261" mass="29021">MKAVHLEDTPVDVKGVRLQKVIAQAGLASRRAAEEMIRQGRVAVNGRVVTTLGCCVDPGRDEVIVDGKTISIAEKKVYLLFYKPKLCVTTLKDPQGRQTVIDLIPDFGVRLFPVGRLDYDAEGLLLLTNDGLLGNRLQHPRYGIAKTYEVKVQGQPDAEALSRLRSGIVLEEGKTAPAEVSILRLLPKAGWLRIVLHQGWYRQIKRMGEAVGHPVLKIKRVAYGPLTLGKLMPGAFRTLSAKEVRRLYQLVQLEEEQTGRK</sequence>
<dbReference type="GO" id="GO:0005829">
    <property type="term" value="C:cytosol"/>
    <property type="evidence" value="ECO:0007669"/>
    <property type="project" value="UniProtKB-ARBA"/>
</dbReference>
<keyword evidence="3 5" id="KW-0413">Isomerase</keyword>
<dbReference type="InterPro" id="IPR002942">
    <property type="entry name" value="S4_RNA-bd"/>
</dbReference>
<evidence type="ECO:0000256" key="2">
    <source>
        <dbReference type="ARBA" id="ARBA00022884"/>
    </source>
</evidence>
<comment type="similarity">
    <text evidence="1 5">Belongs to the pseudouridine synthase RsuA family.</text>
</comment>
<dbReference type="Gene3D" id="3.10.290.10">
    <property type="entry name" value="RNA-binding S4 domain"/>
    <property type="match status" value="1"/>
</dbReference>
<dbReference type="NCBIfam" id="TIGR00093">
    <property type="entry name" value="pseudouridine synthase"/>
    <property type="match status" value="1"/>
</dbReference>
<dbReference type="InterPro" id="IPR018496">
    <property type="entry name" value="PsdUridine_synth_RsuA/RluB_CS"/>
</dbReference>
<keyword evidence="2 4" id="KW-0694">RNA-binding</keyword>
<dbReference type="SUPFAM" id="SSF55120">
    <property type="entry name" value="Pseudouridine synthase"/>
    <property type="match status" value="1"/>
</dbReference>
<dbReference type="GO" id="GO:0120159">
    <property type="term" value="F:rRNA pseudouridine synthase activity"/>
    <property type="evidence" value="ECO:0007669"/>
    <property type="project" value="UniProtKB-ARBA"/>
</dbReference>
<dbReference type="InterPro" id="IPR050343">
    <property type="entry name" value="RsuA_PseudoU_synthase"/>
</dbReference>
<dbReference type="EC" id="5.4.99.-" evidence="5"/>
<evidence type="ECO:0000256" key="1">
    <source>
        <dbReference type="ARBA" id="ARBA00008348"/>
    </source>
</evidence>
<dbReference type="PANTHER" id="PTHR47683:SF2">
    <property type="entry name" value="RNA-BINDING S4 DOMAIN-CONTAINING PROTEIN"/>
    <property type="match status" value="1"/>
</dbReference>
<dbReference type="InterPro" id="IPR006145">
    <property type="entry name" value="PsdUridine_synth_RsuA/RluA"/>
</dbReference>
<dbReference type="GO" id="GO:0000455">
    <property type="term" value="P:enzyme-directed rRNA pseudouridine synthesis"/>
    <property type="evidence" value="ECO:0007669"/>
    <property type="project" value="UniProtKB-ARBA"/>
</dbReference>
<dbReference type="FunFam" id="3.30.70.1560:FF:000001">
    <property type="entry name" value="Pseudouridine synthase"/>
    <property type="match status" value="1"/>
</dbReference>
<dbReference type="Proteomes" id="UP001144372">
    <property type="component" value="Unassembled WGS sequence"/>
</dbReference>
<feature type="domain" description="RNA-binding S4" evidence="6">
    <location>
        <begin position="16"/>
        <end position="80"/>
    </location>
</feature>
<dbReference type="CDD" id="cd02870">
    <property type="entry name" value="PseudoU_synth_RsuA_like"/>
    <property type="match status" value="1"/>
</dbReference>
<dbReference type="PROSITE" id="PS50889">
    <property type="entry name" value="S4"/>
    <property type="match status" value="1"/>
</dbReference>
<dbReference type="EMBL" id="BSDR01000001">
    <property type="protein sequence ID" value="GLI32804.1"/>
    <property type="molecule type" value="Genomic_DNA"/>
</dbReference>
<evidence type="ECO:0000313" key="7">
    <source>
        <dbReference type="EMBL" id="GLI32804.1"/>
    </source>
</evidence>
<dbReference type="PROSITE" id="PS01149">
    <property type="entry name" value="PSI_RSU"/>
    <property type="match status" value="1"/>
</dbReference>
<comment type="caution">
    <text evidence="7">The sequence shown here is derived from an EMBL/GenBank/DDBJ whole genome shotgun (WGS) entry which is preliminary data.</text>
</comment>
<protein>
    <recommendedName>
        <fullName evidence="5">Pseudouridine synthase</fullName>
        <ecNumber evidence="5">5.4.99.-</ecNumber>
    </recommendedName>
</protein>
<dbReference type="Pfam" id="PF00849">
    <property type="entry name" value="PseudoU_synth_2"/>
    <property type="match status" value="1"/>
</dbReference>
<dbReference type="RefSeq" id="WP_281791837.1">
    <property type="nucleotide sequence ID" value="NZ_BSDR01000001.1"/>
</dbReference>
<evidence type="ECO:0000259" key="6">
    <source>
        <dbReference type="SMART" id="SM00363"/>
    </source>
</evidence>
<keyword evidence="8" id="KW-1185">Reference proteome</keyword>
<proteinExistence type="inferred from homology"/>
<dbReference type="InterPro" id="IPR020103">
    <property type="entry name" value="PsdUridine_synth_cat_dom_sf"/>
</dbReference>
<dbReference type="FunFam" id="3.10.290.10:FF:000003">
    <property type="entry name" value="Pseudouridine synthase"/>
    <property type="match status" value="1"/>
</dbReference>
<evidence type="ECO:0000256" key="5">
    <source>
        <dbReference type="RuleBase" id="RU003887"/>
    </source>
</evidence>
<dbReference type="Gene3D" id="3.30.70.1560">
    <property type="entry name" value="Alpha-L RNA-binding motif"/>
    <property type="match status" value="1"/>
</dbReference>
<dbReference type="Gene3D" id="3.30.70.580">
    <property type="entry name" value="Pseudouridine synthase I, catalytic domain, N-terminal subdomain"/>
    <property type="match status" value="1"/>
</dbReference>
<evidence type="ECO:0000256" key="3">
    <source>
        <dbReference type="ARBA" id="ARBA00023235"/>
    </source>
</evidence>
<dbReference type="InterPro" id="IPR020094">
    <property type="entry name" value="TruA/RsuA/RluB/E/F_N"/>
</dbReference>
<dbReference type="SMART" id="SM00363">
    <property type="entry name" value="S4"/>
    <property type="match status" value="1"/>
</dbReference>